<dbReference type="GO" id="GO:0000160">
    <property type="term" value="P:phosphorelay signal transduction system"/>
    <property type="evidence" value="ECO:0007669"/>
    <property type="project" value="InterPro"/>
</dbReference>
<gene>
    <name evidence="6" type="ORF">GCM10011511_35790</name>
</gene>
<organism evidence="6 7">
    <name type="scientific">Puia dinghuensis</name>
    <dbReference type="NCBI Taxonomy" id="1792502"/>
    <lineage>
        <taxon>Bacteria</taxon>
        <taxon>Pseudomonadati</taxon>
        <taxon>Bacteroidota</taxon>
        <taxon>Chitinophagia</taxon>
        <taxon>Chitinophagales</taxon>
        <taxon>Chitinophagaceae</taxon>
        <taxon>Puia</taxon>
    </lineage>
</organism>
<keyword evidence="7" id="KW-1185">Reference proteome</keyword>
<feature type="modified residue" description="4-aspartylphosphate" evidence="3">
    <location>
        <position position="59"/>
    </location>
</feature>
<dbReference type="GO" id="GO:0006355">
    <property type="term" value="P:regulation of DNA-templated transcription"/>
    <property type="evidence" value="ECO:0007669"/>
    <property type="project" value="InterPro"/>
</dbReference>
<dbReference type="SUPFAM" id="SSF46894">
    <property type="entry name" value="C-terminal effector domain of the bipartite response regulators"/>
    <property type="match status" value="1"/>
</dbReference>
<evidence type="ECO:0000313" key="6">
    <source>
        <dbReference type="EMBL" id="GGB09089.1"/>
    </source>
</evidence>
<evidence type="ECO:0000256" key="2">
    <source>
        <dbReference type="ARBA" id="ARBA00023125"/>
    </source>
</evidence>
<dbReference type="SMART" id="SM00421">
    <property type="entry name" value="HTH_LUXR"/>
    <property type="match status" value="1"/>
</dbReference>
<reference evidence="6" key="2">
    <citation type="submission" date="2020-09" db="EMBL/GenBank/DDBJ databases">
        <authorList>
            <person name="Sun Q."/>
            <person name="Zhou Y."/>
        </authorList>
    </citation>
    <scope>NUCLEOTIDE SEQUENCE</scope>
    <source>
        <strain evidence="6">CGMCC 1.15448</strain>
    </source>
</reference>
<reference evidence="6" key="1">
    <citation type="journal article" date="2014" name="Int. J. Syst. Evol. Microbiol.">
        <title>Complete genome sequence of Corynebacterium casei LMG S-19264T (=DSM 44701T), isolated from a smear-ripened cheese.</title>
        <authorList>
            <consortium name="US DOE Joint Genome Institute (JGI-PGF)"/>
            <person name="Walter F."/>
            <person name="Albersmeier A."/>
            <person name="Kalinowski J."/>
            <person name="Ruckert C."/>
        </authorList>
    </citation>
    <scope>NUCLEOTIDE SEQUENCE</scope>
    <source>
        <strain evidence="6">CGMCC 1.15448</strain>
    </source>
</reference>
<dbReference type="GO" id="GO:0003677">
    <property type="term" value="F:DNA binding"/>
    <property type="evidence" value="ECO:0007669"/>
    <property type="project" value="UniProtKB-KW"/>
</dbReference>
<dbReference type="Proteomes" id="UP000607559">
    <property type="component" value="Unassembled WGS sequence"/>
</dbReference>
<dbReference type="InterPro" id="IPR016032">
    <property type="entry name" value="Sig_transdc_resp-reg_C-effctor"/>
</dbReference>
<name>A0A8J2UFK7_9BACT</name>
<proteinExistence type="predicted"/>
<feature type="domain" description="HTH luxR-type" evidence="4">
    <location>
        <begin position="151"/>
        <end position="216"/>
    </location>
</feature>
<evidence type="ECO:0000256" key="3">
    <source>
        <dbReference type="PROSITE-ProRule" id="PRU00169"/>
    </source>
</evidence>
<evidence type="ECO:0000259" key="5">
    <source>
        <dbReference type="PROSITE" id="PS50110"/>
    </source>
</evidence>
<dbReference type="InterPro" id="IPR058245">
    <property type="entry name" value="NreC/VraR/RcsB-like_REC"/>
</dbReference>
<dbReference type="InterPro" id="IPR001789">
    <property type="entry name" value="Sig_transdc_resp-reg_receiver"/>
</dbReference>
<dbReference type="CDD" id="cd06170">
    <property type="entry name" value="LuxR_C_like"/>
    <property type="match status" value="1"/>
</dbReference>
<dbReference type="SMART" id="SM00448">
    <property type="entry name" value="REC"/>
    <property type="match status" value="1"/>
</dbReference>
<dbReference type="EMBL" id="BMJC01000004">
    <property type="protein sequence ID" value="GGB09089.1"/>
    <property type="molecule type" value="Genomic_DNA"/>
</dbReference>
<dbReference type="Gene3D" id="3.40.50.2300">
    <property type="match status" value="1"/>
</dbReference>
<dbReference type="CDD" id="cd17535">
    <property type="entry name" value="REC_NarL-like"/>
    <property type="match status" value="1"/>
</dbReference>
<comment type="caution">
    <text evidence="6">The sequence shown here is derived from an EMBL/GenBank/DDBJ whole genome shotgun (WGS) entry which is preliminary data.</text>
</comment>
<evidence type="ECO:0000313" key="7">
    <source>
        <dbReference type="Proteomes" id="UP000607559"/>
    </source>
</evidence>
<dbReference type="Pfam" id="PF00072">
    <property type="entry name" value="Response_reg"/>
    <property type="match status" value="1"/>
</dbReference>
<dbReference type="InterPro" id="IPR000792">
    <property type="entry name" value="Tscrpt_reg_LuxR_C"/>
</dbReference>
<dbReference type="RefSeq" id="WP_188934198.1">
    <property type="nucleotide sequence ID" value="NZ_BMJC01000004.1"/>
</dbReference>
<dbReference type="SUPFAM" id="SSF52172">
    <property type="entry name" value="CheY-like"/>
    <property type="match status" value="1"/>
</dbReference>
<keyword evidence="1 3" id="KW-0597">Phosphoprotein</keyword>
<dbReference type="InterPro" id="IPR039420">
    <property type="entry name" value="WalR-like"/>
</dbReference>
<dbReference type="Pfam" id="PF00196">
    <property type="entry name" value="GerE"/>
    <property type="match status" value="1"/>
</dbReference>
<dbReference type="PANTHER" id="PTHR43214:SF43">
    <property type="entry name" value="TWO-COMPONENT RESPONSE REGULATOR"/>
    <property type="match status" value="1"/>
</dbReference>
<feature type="domain" description="Response regulatory" evidence="5">
    <location>
        <begin position="7"/>
        <end position="124"/>
    </location>
</feature>
<dbReference type="PANTHER" id="PTHR43214">
    <property type="entry name" value="TWO-COMPONENT RESPONSE REGULATOR"/>
    <property type="match status" value="1"/>
</dbReference>
<keyword evidence="2 6" id="KW-0238">DNA-binding</keyword>
<accession>A0A8J2UFK7</accession>
<dbReference type="InterPro" id="IPR011006">
    <property type="entry name" value="CheY-like_superfamily"/>
</dbReference>
<sequence length="221" mass="25229">MTTFNPGVVLVDDHVLLRNGLASLIRGFGGFDVLFEASDGKDLIRQLRISRHPDIILLDIGMPEMDGFETACYLRRCYPEIRILALTMSDTDSAIVRMLKNGAKGYILKDIDAAGLKRALDSVVEKGFYYSEMVTEKLIDTVSHRSEPERRIRDLVLLNERELEFIRLVCTEWTYKEIADRMYLSPRTIDGYRDTLFEKLNVKTRVGLAMFAVKNGIVTLD</sequence>
<dbReference type="AlphaFoldDB" id="A0A8J2UFK7"/>
<protein>
    <submittedName>
        <fullName evidence="6">DNA-binding response regulator</fullName>
    </submittedName>
</protein>
<evidence type="ECO:0000256" key="1">
    <source>
        <dbReference type="ARBA" id="ARBA00022553"/>
    </source>
</evidence>
<dbReference type="PROSITE" id="PS50043">
    <property type="entry name" value="HTH_LUXR_2"/>
    <property type="match status" value="1"/>
</dbReference>
<dbReference type="PROSITE" id="PS50110">
    <property type="entry name" value="RESPONSE_REGULATORY"/>
    <property type="match status" value="1"/>
</dbReference>
<evidence type="ECO:0000259" key="4">
    <source>
        <dbReference type="PROSITE" id="PS50043"/>
    </source>
</evidence>